<dbReference type="SUPFAM" id="SSF53187">
    <property type="entry name" value="Zn-dependent exopeptidases"/>
    <property type="match status" value="1"/>
</dbReference>
<comment type="similarity">
    <text evidence="3 15">Belongs to the peptidase M14 family.</text>
</comment>
<evidence type="ECO:0000313" key="18">
    <source>
        <dbReference type="EnsemblMetazoa" id="GAUT048466-PA"/>
    </source>
</evidence>
<dbReference type="Pfam" id="PF00246">
    <property type="entry name" value="Peptidase_M14"/>
    <property type="match status" value="1"/>
</dbReference>
<organism evidence="18 19">
    <name type="scientific">Glossina austeni</name>
    <name type="common">Savannah tsetse fly</name>
    <dbReference type="NCBI Taxonomy" id="7395"/>
    <lineage>
        <taxon>Eukaryota</taxon>
        <taxon>Metazoa</taxon>
        <taxon>Ecdysozoa</taxon>
        <taxon>Arthropoda</taxon>
        <taxon>Hexapoda</taxon>
        <taxon>Insecta</taxon>
        <taxon>Pterygota</taxon>
        <taxon>Neoptera</taxon>
        <taxon>Endopterygota</taxon>
        <taxon>Diptera</taxon>
        <taxon>Brachycera</taxon>
        <taxon>Muscomorpha</taxon>
        <taxon>Hippoboscoidea</taxon>
        <taxon>Glossinidae</taxon>
        <taxon>Glossina</taxon>
    </lineage>
</organism>
<dbReference type="GO" id="GO:0005615">
    <property type="term" value="C:extracellular space"/>
    <property type="evidence" value="ECO:0007669"/>
    <property type="project" value="TreeGrafter"/>
</dbReference>
<evidence type="ECO:0000256" key="4">
    <source>
        <dbReference type="ARBA" id="ARBA00022525"/>
    </source>
</evidence>
<comment type="function">
    <text evidence="13">Involved in the digestion of the blood meal.</text>
</comment>
<dbReference type="FunFam" id="3.30.70.340:FF:000002">
    <property type="entry name" value="Carboxypeptidase A"/>
    <property type="match status" value="1"/>
</dbReference>
<dbReference type="Gene3D" id="3.30.70.340">
    <property type="entry name" value="Metallocarboxypeptidase-like"/>
    <property type="match status" value="1"/>
</dbReference>
<dbReference type="GO" id="GO:0006508">
    <property type="term" value="P:proteolysis"/>
    <property type="evidence" value="ECO:0007669"/>
    <property type="project" value="UniProtKB-KW"/>
</dbReference>
<dbReference type="SUPFAM" id="SSF54897">
    <property type="entry name" value="Protease propeptides/inhibitors"/>
    <property type="match status" value="1"/>
</dbReference>
<evidence type="ECO:0000256" key="13">
    <source>
        <dbReference type="ARBA" id="ARBA00057299"/>
    </source>
</evidence>
<dbReference type="PROSITE" id="PS52035">
    <property type="entry name" value="PEPTIDASE_M14"/>
    <property type="match status" value="1"/>
</dbReference>
<feature type="domain" description="Peptidase M14" evidence="17">
    <location>
        <begin position="123"/>
        <end position="418"/>
    </location>
</feature>
<comment type="subcellular location">
    <subcellularLocation>
        <location evidence="2">Secreted</location>
    </subcellularLocation>
</comment>
<keyword evidence="12" id="KW-1015">Disulfide bond</keyword>
<dbReference type="CDD" id="cd03860">
    <property type="entry name" value="M14_CP_A-B_like"/>
    <property type="match status" value="1"/>
</dbReference>
<evidence type="ECO:0000256" key="7">
    <source>
        <dbReference type="ARBA" id="ARBA00022723"/>
    </source>
</evidence>
<evidence type="ECO:0000256" key="15">
    <source>
        <dbReference type="PROSITE-ProRule" id="PRU01379"/>
    </source>
</evidence>
<dbReference type="GO" id="GO:0004181">
    <property type="term" value="F:metallocarboxypeptidase activity"/>
    <property type="evidence" value="ECO:0007669"/>
    <property type="project" value="InterPro"/>
</dbReference>
<dbReference type="AlphaFoldDB" id="A0A1A9VUW2"/>
<evidence type="ECO:0000256" key="6">
    <source>
        <dbReference type="ARBA" id="ARBA00022670"/>
    </source>
</evidence>
<evidence type="ECO:0000313" key="19">
    <source>
        <dbReference type="Proteomes" id="UP000078200"/>
    </source>
</evidence>
<reference evidence="18" key="1">
    <citation type="submission" date="2020-05" db="UniProtKB">
        <authorList>
            <consortium name="EnsemblMetazoa"/>
        </authorList>
    </citation>
    <scope>IDENTIFICATION</scope>
    <source>
        <strain evidence="18">TTRI</strain>
    </source>
</reference>
<dbReference type="PANTHER" id="PTHR11705:SF123">
    <property type="entry name" value="PEPTIDASE M14 CARBOXYPEPTIDASE A DOMAIN-CONTAINING PROTEIN-RELATED"/>
    <property type="match status" value="1"/>
</dbReference>
<dbReference type="STRING" id="7395.A0A1A9VUW2"/>
<keyword evidence="11" id="KW-0482">Metalloprotease</keyword>
<keyword evidence="6" id="KW-0645">Protease</keyword>
<feature type="active site" description="Proton donor/acceptor" evidence="15">
    <location>
        <position position="384"/>
    </location>
</feature>
<evidence type="ECO:0000259" key="17">
    <source>
        <dbReference type="PROSITE" id="PS52035"/>
    </source>
</evidence>
<comment type="cofactor">
    <cofactor evidence="1">
        <name>Zn(2+)</name>
        <dbReference type="ChEBI" id="CHEBI:29105"/>
    </cofactor>
</comment>
<dbReference type="Gene3D" id="3.40.630.10">
    <property type="entry name" value="Zn peptidases"/>
    <property type="match status" value="1"/>
</dbReference>
<evidence type="ECO:0000256" key="3">
    <source>
        <dbReference type="ARBA" id="ARBA00005988"/>
    </source>
</evidence>
<dbReference type="InterPro" id="IPR000834">
    <property type="entry name" value="Peptidase_M14"/>
</dbReference>
<evidence type="ECO:0000256" key="11">
    <source>
        <dbReference type="ARBA" id="ARBA00023049"/>
    </source>
</evidence>
<dbReference type="VEuPathDB" id="VectorBase:GAUT048466"/>
<proteinExistence type="inferred from homology"/>
<evidence type="ECO:0000256" key="2">
    <source>
        <dbReference type="ARBA" id="ARBA00004613"/>
    </source>
</evidence>
<dbReference type="Proteomes" id="UP000078200">
    <property type="component" value="Unassembled WGS sequence"/>
</dbReference>
<evidence type="ECO:0000256" key="8">
    <source>
        <dbReference type="ARBA" id="ARBA00022729"/>
    </source>
</evidence>
<dbReference type="EnsemblMetazoa" id="GAUT048466-RA">
    <property type="protein sequence ID" value="GAUT048466-PA"/>
    <property type="gene ID" value="GAUT048466"/>
</dbReference>
<evidence type="ECO:0000256" key="1">
    <source>
        <dbReference type="ARBA" id="ARBA00001947"/>
    </source>
</evidence>
<evidence type="ECO:0000256" key="16">
    <source>
        <dbReference type="SAM" id="SignalP"/>
    </source>
</evidence>
<dbReference type="FunFam" id="3.40.630.10:FF:000040">
    <property type="entry name" value="zinc carboxypeptidase"/>
    <property type="match status" value="1"/>
</dbReference>
<dbReference type="Pfam" id="PF02244">
    <property type="entry name" value="Propep_M14"/>
    <property type="match status" value="1"/>
</dbReference>
<evidence type="ECO:0000256" key="5">
    <source>
        <dbReference type="ARBA" id="ARBA00022645"/>
    </source>
</evidence>
<dbReference type="GO" id="GO:0008270">
    <property type="term" value="F:zinc ion binding"/>
    <property type="evidence" value="ECO:0007669"/>
    <property type="project" value="InterPro"/>
</dbReference>
<keyword evidence="19" id="KW-1185">Reference proteome</keyword>
<keyword evidence="4" id="KW-0964">Secreted</keyword>
<feature type="chain" id="PRO_5008399731" description="Zinc carboxypeptidase A 1" evidence="16">
    <location>
        <begin position="22"/>
        <end position="424"/>
    </location>
</feature>
<sequence length="424" mass="48836">MNFKYYVVLGLLANLLTLATGENAGRSKYIRYDNCQVYKINIKNATQLQFLNFLQNQTTFSVWKDYDYITEDVHVMVKPEEIHNFLQLLQNYEIEQELLIENVQDLIDLEQSYSDSGKFDWTRYYELHEIEQWLNDTLLAYPNVTEEFIIGNSYENRPIRGIKIAHKPDNPGIFIESNIHAREWITSATATWFINELLTSQDDEVRDLAENYNWYIIPVLNVDGFVFSHEQDRLWRKTRQPTSVSYCVGTDANRNFDSEWMANGGASSNPCEETYAGPQPFSEPETTALAEFLKSIQGEIKIYLAFHSYSQLLLSPYGHTDEPPENYDDLLEIGGAFATAIESLPYETPYRYGSTATTIYIASGSSVDWVYSNFDGVNVAYTIEFRDQGRFGFVLPPAQIIPNCEELMAGMLALVQKSRELNYI</sequence>
<dbReference type="InterPro" id="IPR057246">
    <property type="entry name" value="CARBOXYPEPT_ZN_1"/>
</dbReference>
<keyword evidence="8 16" id="KW-0732">Signal</keyword>
<keyword evidence="9" id="KW-0378">Hydrolase</keyword>
<dbReference type="InterPro" id="IPR036990">
    <property type="entry name" value="M14A-like_propep"/>
</dbReference>
<name>A0A1A9VUW2_GLOAU</name>
<dbReference type="SMART" id="SM00631">
    <property type="entry name" value="Zn_pept"/>
    <property type="match status" value="1"/>
</dbReference>
<dbReference type="PROSITE" id="PS00132">
    <property type="entry name" value="CARBOXYPEPT_ZN_1"/>
    <property type="match status" value="1"/>
</dbReference>
<evidence type="ECO:0000256" key="10">
    <source>
        <dbReference type="ARBA" id="ARBA00022833"/>
    </source>
</evidence>
<keyword evidence="7" id="KW-0479">Metal-binding</keyword>
<keyword evidence="10" id="KW-0862">Zinc</keyword>
<keyword evidence="5" id="KW-0121">Carboxypeptidase</keyword>
<evidence type="ECO:0000256" key="12">
    <source>
        <dbReference type="ARBA" id="ARBA00023157"/>
    </source>
</evidence>
<evidence type="ECO:0000256" key="9">
    <source>
        <dbReference type="ARBA" id="ARBA00022801"/>
    </source>
</evidence>
<feature type="signal peptide" evidence="16">
    <location>
        <begin position="1"/>
        <end position="21"/>
    </location>
</feature>
<accession>A0A1A9VUW2</accession>
<dbReference type="PRINTS" id="PR00765">
    <property type="entry name" value="CRBOXYPTASEA"/>
</dbReference>
<evidence type="ECO:0000256" key="14">
    <source>
        <dbReference type="ARBA" id="ARBA00069039"/>
    </source>
</evidence>
<protein>
    <recommendedName>
        <fullName evidence="14">Zinc carboxypeptidase A 1</fullName>
    </recommendedName>
</protein>
<dbReference type="PANTHER" id="PTHR11705">
    <property type="entry name" value="PROTEASE FAMILY M14 CARBOXYPEPTIDASE A,B"/>
    <property type="match status" value="1"/>
</dbReference>
<dbReference type="InterPro" id="IPR003146">
    <property type="entry name" value="M14A_act_pep"/>
</dbReference>